<keyword evidence="5" id="KW-1185">Reference proteome</keyword>
<dbReference type="InterPro" id="IPR002018">
    <property type="entry name" value="CarbesteraseB"/>
</dbReference>
<evidence type="ECO:0000313" key="5">
    <source>
        <dbReference type="Proteomes" id="UP000230233"/>
    </source>
</evidence>
<dbReference type="PANTHER" id="PTHR45580">
    <property type="entry name" value="PROTEIN CBG05369"/>
    <property type="match status" value="1"/>
</dbReference>
<feature type="transmembrane region" description="Helical" evidence="1">
    <location>
        <begin position="534"/>
        <end position="553"/>
    </location>
</feature>
<dbReference type="Pfam" id="PF00135">
    <property type="entry name" value="COesterase"/>
    <property type="match status" value="2"/>
</dbReference>
<feature type="domain" description="Carboxylesterase type B" evidence="3">
    <location>
        <begin position="389"/>
        <end position="474"/>
    </location>
</feature>
<feature type="signal peptide" evidence="2">
    <location>
        <begin position="1"/>
        <end position="20"/>
    </location>
</feature>
<organism evidence="4 5">
    <name type="scientific">Caenorhabditis nigoni</name>
    <dbReference type="NCBI Taxonomy" id="1611254"/>
    <lineage>
        <taxon>Eukaryota</taxon>
        <taxon>Metazoa</taxon>
        <taxon>Ecdysozoa</taxon>
        <taxon>Nematoda</taxon>
        <taxon>Chromadorea</taxon>
        <taxon>Rhabditida</taxon>
        <taxon>Rhabditina</taxon>
        <taxon>Rhabditomorpha</taxon>
        <taxon>Rhabditoidea</taxon>
        <taxon>Rhabditidae</taxon>
        <taxon>Peloderinae</taxon>
        <taxon>Caenorhabditis</taxon>
    </lineage>
</organism>
<protein>
    <recommendedName>
        <fullName evidence="3">Carboxylesterase type B domain-containing protein</fullName>
    </recommendedName>
</protein>
<reference evidence="5" key="1">
    <citation type="submission" date="2017-10" db="EMBL/GenBank/DDBJ databases">
        <title>Rapid genome shrinkage in a self-fertile nematode reveals novel sperm competition proteins.</title>
        <authorList>
            <person name="Yin D."/>
            <person name="Schwarz E.M."/>
            <person name="Thomas C.G."/>
            <person name="Felde R.L."/>
            <person name="Korf I.F."/>
            <person name="Cutter A.D."/>
            <person name="Schartner C.M."/>
            <person name="Ralston E.J."/>
            <person name="Meyer B.J."/>
            <person name="Haag E.S."/>
        </authorList>
    </citation>
    <scope>NUCLEOTIDE SEQUENCE [LARGE SCALE GENOMIC DNA]</scope>
    <source>
        <strain evidence="5">JU1422</strain>
    </source>
</reference>
<feature type="chain" id="PRO_5013821666" description="Carboxylesterase type B domain-containing protein" evidence="2">
    <location>
        <begin position="21"/>
        <end position="584"/>
    </location>
</feature>
<dbReference type="Proteomes" id="UP000230233">
    <property type="component" value="Chromosome IV"/>
</dbReference>
<dbReference type="Gene3D" id="3.40.50.1820">
    <property type="entry name" value="alpha/beta hydrolase"/>
    <property type="match status" value="1"/>
</dbReference>
<evidence type="ECO:0000256" key="2">
    <source>
        <dbReference type="SAM" id="SignalP"/>
    </source>
</evidence>
<evidence type="ECO:0000259" key="3">
    <source>
        <dbReference type="Pfam" id="PF00135"/>
    </source>
</evidence>
<keyword evidence="1" id="KW-0812">Transmembrane</keyword>
<evidence type="ECO:0000313" key="4">
    <source>
        <dbReference type="EMBL" id="PIC33719.1"/>
    </source>
</evidence>
<dbReference type="PANTHER" id="PTHR45580:SF6">
    <property type="entry name" value="CARBOXYLESTERASE TYPE B DOMAIN-CONTAINING PROTEIN"/>
    <property type="match status" value="1"/>
</dbReference>
<name>A0A2G5U2G5_9PELO</name>
<feature type="domain" description="Carboxylesterase type B" evidence="3">
    <location>
        <begin position="22"/>
        <end position="336"/>
    </location>
</feature>
<proteinExistence type="predicted"/>
<gene>
    <name evidence="4" type="primary">Cnig_chr_IV.g13599</name>
    <name evidence="4" type="ORF">B9Z55_013599</name>
</gene>
<accession>A0A2G5U2G5</accession>
<dbReference type="STRING" id="1611254.A0A2G5U2G5"/>
<dbReference type="AlphaFoldDB" id="A0A2G5U2G5"/>
<keyword evidence="1" id="KW-0472">Membrane</keyword>
<dbReference type="EMBL" id="PDUG01000004">
    <property type="protein sequence ID" value="PIC33719.1"/>
    <property type="molecule type" value="Genomic_DNA"/>
</dbReference>
<evidence type="ECO:0000256" key="1">
    <source>
        <dbReference type="SAM" id="Phobius"/>
    </source>
</evidence>
<dbReference type="InterPro" id="IPR029058">
    <property type="entry name" value="AB_hydrolase_fold"/>
</dbReference>
<sequence>METSLCQIIFFLALIRYSVSIIISTSSGKLNGKEVGDYHLFKKIPFAKPPLGELRFQKPEAVEKWDGIRNATEYGPACMSNSTVSKSPQKWVDEDCLHVNVFTSSKCLRSKGCAVVVCIHGGDILYGSAVAFNDTHLLNSFVKKGVILVIPAFRLGIFSHYVVQNQEISPTNLAFYDILQSLEYVKSEIHNFGGSNKKISLLGHSYGGSMITMLAFSPIVNQDLSLFQKIIVMSAQEEFETLEFQIEKTKRFVENANCSATVDMTRDQQDTYAMKCLQEKSGLELLRIQRSLEEAGYPPYGNVAQREPLFPGRTPSEFFDSPVKLPILTGCTGYEFDDKPGNWDLAHLAGVENIKECDEKYRKDVESGIFDRDNHTDETVGIMVSTKLRVDRFLEKGNPTFLYELKYPKHAFHVNDLYYILGLHPFEKDENENHIEKVYQTMVTNFAKFGNPGMGFEASNPKNSSYFEVNWNATTGIRPHINMDFEKKIMDYWLKDMREYDRKISDEKRRKSLKTRNLGFSTFEVNSAVVDRSLYFFFMILTFSSAFVLLCLYQKHCKNRRKYILIEGGNFNDFKDTDPNMIVY</sequence>
<keyword evidence="1" id="KW-1133">Transmembrane helix</keyword>
<keyword evidence="2" id="KW-0732">Signal</keyword>
<dbReference type="SUPFAM" id="SSF53474">
    <property type="entry name" value="alpha/beta-Hydrolases"/>
    <property type="match status" value="1"/>
</dbReference>
<comment type="caution">
    <text evidence="4">The sequence shown here is derived from an EMBL/GenBank/DDBJ whole genome shotgun (WGS) entry which is preliminary data.</text>
</comment>
<dbReference type="OrthoDB" id="19653at2759"/>